<evidence type="ECO:0000256" key="2">
    <source>
        <dbReference type="ARBA" id="ARBA00006962"/>
    </source>
</evidence>
<keyword evidence="3" id="KW-0328">Glycosyltransferase</keyword>
<comment type="subcellular location">
    <subcellularLocation>
        <location evidence="1">Membrane</location>
    </subcellularLocation>
</comment>
<dbReference type="InterPro" id="IPR009695">
    <property type="entry name" value="Diacylglyc_glucosyltr_N"/>
</dbReference>
<dbReference type="GO" id="GO:0016758">
    <property type="term" value="F:hexosyltransferase activity"/>
    <property type="evidence" value="ECO:0007669"/>
    <property type="project" value="InterPro"/>
</dbReference>
<dbReference type="PANTHER" id="PTHR43025">
    <property type="entry name" value="MONOGALACTOSYLDIACYLGLYCEROL SYNTHASE"/>
    <property type="match status" value="1"/>
</dbReference>
<dbReference type="PANTHER" id="PTHR43025:SF3">
    <property type="entry name" value="MONOGALACTOSYLDIACYLGLYCEROL SYNTHASE 1, CHLOROPLASTIC"/>
    <property type="match status" value="1"/>
</dbReference>
<sequence>MNILILSCNTGEGHNYAGKALKECIVSHGDTAELVDIMLLAGKRISRLVGGSYVGIVTHAPGFFQLLYKAGTLVSSKKRKSPVYYANTLLAEPLKKYLNAHSYDAIVTVHLFAAETLTYMKQKGILRPKVIAVETDYTCIPFWEETNCDAYIIPHPSLAQEFEEKGLPASKLKPYGIPVRKSFSEKGKKSYARQICRIPEAAHVYLIMSGSMGFGKIPFFVAELLKTLSPDEYIIVICGNNKRLRKILQKSFHNYDNIRILGYTEHISAYMDASDVLFTKPGGLTSTEAAVKEIPIVHTRPIPGCETKNLDFFTTHGLSLTSRKFYGQIRAGQNLIRDEELKKSMCAAQKRVIPKDAAEKTYQLLRSFTEAAGE</sequence>
<dbReference type="Pfam" id="PF04101">
    <property type="entry name" value="Glyco_tran_28_C"/>
    <property type="match status" value="1"/>
</dbReference>
<dbReference type="Gene3D" id="3.40.50.2000">
    <property type="entry name" value="Glycogen Phosphorylase B"/>
    <property type="match status" value="1"/>
</dbReference>
<evidence type="ECO:0000259" key="5">
    <source>
        <dbReference type="Pfam" id="PF04101"/>
    </source>
</evidence>
<evidence type="ECO:0000313" key="7">
    <source>
        <dbReference type="EMBL" id="MBC5687328.1"/>
    </source>
</evidence>
<dbReference type="AlphaFoldDB" id="A0A923LEP3"/>
<feature type="domain" description="Glycosyl transferase family 28 C-terminal" evidence="5">
    <location>
        <begin position="206"/>
        <end position="297"/>
    </location>
</feature>
<dbReference type="RefSeq" id="WP_186874027.1">
    <property type="nucleotide sequence ID" value="NZ_JACOPF010000001.1"/>
</dbReference>
<reference evidence="7" key="1">
    <citation type="submission" date="2020-08" db="EMBL/GenBank/DDBJ databases">
        <title>Genome public.</title>
        <authorList>
            <person name="Liu C."/>
            <person name="Sun Q."/>
        </authorList>
    </citation>
    <scope>NUCLEOTIDE SEQUENCE</scope>
    <source>
        <strain evidence="7">NSJ-55</strain>
    </source>
</reference>
<dbReference type="GO" id="GO:0016020">
    <property type="term" value="C:membrane"/>
    <property type="evidence" value="ECO:0007669"/>
    <property type="project" value="UniProtKB-SubCell"/>
</dbReference>
<gene>
    <name evidence="7" type="ORF">H8S37_00060</name>
</gene>
<evidence type="ECO:0000256" key="4">
    <source>
        <dbReference type="ARBA" id="ARBA00022679"/>
    </source>
</evidence>
<dbReference type="InterPro" id="IPR007235">
    <property type="entry name" value="Glyco_trans_28_C"/>
</dbReference>
<organism evidence="7 8">
    <name type="scientific">Mediterraneibacter hominis</name>
    <dbReference type="NCBI Taxonomy" id="2763054"/>
    <lineage>
        <taxon>Bacteria</taxon>
        <taxon>Bacillati</taxon>
        <taxon>Bacillota</taxon>
        <taxon>Clostridia</taxon>
        <taxon>Lachnospirales</taxon>
        <taxon>Lachnospiraceae</taxon>
        <taxon>Mediterraneibacter</taxon>
    </lineage>
</organism>
<feature type="domain" description="Diacylglycerol glucosyltransferase N-terminal" evidence="6">
    <location>
        <begin position="14"/>
        <end position="179"/>
    </location>
</feature>
<accession>A0A923LEP3</accession>
<evidence type="ECO:0000256" key="1">
    <source>
        <dbReference type="ARBA" id="ARBA00004370"/>
    </source>
</evidence>
<evidence type="ECO:0000313" key="8">
    <source>
        <dbReference type="Proteomes" id="UP000652477"/>
    </source>
</evidence>
<keyword evidence="8" id="KW-1185">Reference proteome</keyword>
<dbReference type="Proteomes" id="UP000652477">
    <property type="component" value="Unassembled WGS sequence"/>
</dbReference>
<evidence type="ECO:0000259" key="6">
    <source>
        <dbReference type="Pfam" id="PF06925"/>
    </source>
</evidence>
<protein>
    <submittedName>
        <fullName evidence="7">Glycosyl transferase</fullName>
    </submittedName>
</protein>
<keyword evidence="4 7" id="KW-0808">Transferase</keyword>
<evidence type="ECO:0000256" key="3">
    <source>
        <dbReference type="ARBA" id="ARBA00022676"/>
    </source>
</evidence>
<name>A0A923LEP3_9FIRM</name>
<proteinExistence type="inferred from homology"/>
<dbReference type="EMBL" id="JACOPF010000001">
    <property type="protein sequence ID" value="MBC5687328.1"/>
    <property type="molecule type" value="Genomic_DNA"/>
</dbReference>
<dbReference type="GO" id="GO:0009247">
    <property type="term" value="P:glycolipid biosynthetic process"/>
    <property type="evidence" value="ECO:0007669"/>
    <property type="project" value="InterPro"/>
</dbReference>
<dbReference type="InterPro" id="IPR050519">
    <property type="entry name" value="Glycosyltransf_28_UgtP"/>
</dbReference>
<comment type="similarity">
    <text evidence="2">Belongs to the glycosyltransferase 28 family.</text>
</comment>
<dbReference type="Pfam" id="PF06925">
    <property type="entry name" value="MGDG_synth"/>
    <property type="match status" value="1"/>
</dbReference>
<comment type="caution">
    <text evidence="7">The sequence shown here is derived from an EMBL/GenBank/DDBJ whole genome shotgun (WGS) entry which is preliminary data.</text>
</comment>
<dbReference type="SUPFAM" id="SSF53756">
    <property type="entry name" value="UDP-Glycosyltransferase/glycogen phosphorylase"/>
    <property type="match status" value="1"/>
</dbReference>